<dbReference type="GO" id="GO:0004553">
    <property type="term" value="F:hydrolase activity, hydrolyzing O-glycosyl compounds"/>
    <property type="evidence" value="ECO:0007669"/>
    <property type="project" value="InterPro"/>
</dbReference>
<dbReference type="SUPFAM" id="SSF49899">
    <property type="entry name" value="Concanavalin A-like lectins/glucanases"/>
    <property type="match status" value="1"/>
</dbReference>
<proteinExistence type="inferred from homology"/>
<comment type="caution">
    <text evidence="5">The sequence shown here is derived from an EMBL/GenBank/DDBJ whole genome shotgun (WGS) entry which is preliminary data.</text>
</comment>
<evidence type="ECO:0000313" key="5">
    <source>
        <dbReference type="EMBL" id="RZT83422.1"/>
    </source>
</evidence>
<reference evidence="5 6" key="1">
    <citation type="submission" date="2019-02" db="EMBL/GenBank/DDBJ databases">
        <title>Sequencing the genomes of 1000 actinobacteria strains.</title>
        <authorList>
            <person name="Klenk H.-P."/>
        </authorList>
    </citation>
    <scope>NUCLEOTIDE SEQUENCE [LARGE SCALE GENOMIC DNA]</scope>
    <source>
        <strain evidence="5 6">DSM 45779</strain>
    </source>
</reference>
<accession>A0A4Q7UNY2</accession>
<evidence type="ECO:0000313" key="6">
    <source>
        <dbReference type="Proteomes" id="UP000291591"/>
    </source>
</evidence>
<dbReference type="PANTHER" id="PTHR10963:SF55">
    <property type="entry name" value="GLYCOSIDE HYDROLASE FAMILY 16 PROTEIN"/>
    <property type="match status" value="1"/>
</dbReference>
<dbReference type="InterPro" id="IPR000757">
    <property type="entry name" value="Beta-glucanase-like"/>
</dbReference>
<dbReference type="EMBL" id="SHKL01000001">
    <property type="protein sequence ID" value="RZT83422.1"/>
    <property type="molecule type" value="Genomic_DNA"/>
</dbReference>
<evidence type="ECO:0000256" key="3">
    <source>
        <dbReference type="SAM" id="Phobius"/>
    </source>
</evidence>
<dbReference type="InterPro" id="IPR013320">
    <property type="entry name" value="ConA-like_dom_sf"/>
</dbReference>
<dbReference type="Gene3D" id="2.60.120.200">
    <property type="match status" value="1"/>
</dbReference>
<feature type="region of interest" description="Disordered" evidence="2">
    <location>
        <begin position="151"/>
        <end position="174"/>
    </location>
</feature>
<feature type="domain" description="GH16" evidence="4">
    <location>
        <begin position="261"/>
        <end position="462"/>
    </location>
</feature>
<feature type="compositionally biased region" description="Polar residues" evidence="2">
    <location>
        <begin position="63"/>
        <end position="72"/>
    </location>
</feature>
<feature type="region of interest" description="Disordered" evidence="2">
    <location>
        <begin position="209"/>
        <end position="238"/>
    </location>
</feature>
<feature type="transmembrane region" description="Helical" evidence="3">
    <location>
        <begin position="115"/>
        <end position="135"/>
    </location>
</feature>
<dbReference type="OrthoDB" id="4455781at2"/>
<sequence length="462" mass="47833">MRRKSSAAVDQLDPRELIARVTAEHSSPTVQTGRHHAVTPDLDLGTGVLVEDRPTDTDGAGQLPTQRTSGTGSHRLPDDDLGTDSGTGEDALSADSSVVEVDREVSTRRSSVRKLAPLGIGGAAILAAALVFTTLQPGSQAPDLNSALVNDASARRSSSDTSQAASNASNGEAGARTLAEVTQGATDQIGTAVAAERAAEKRRAQQAAAAAAAAAQESASEDSGSGSSSGGGSGSAPARLAAPVAGAAQVAGEGVQTALKQGWAAAGGDEFTGGGLGANWSAYDGPGHDGQGRRTPDAVSMENGNLVIKGDSEGNTGGISWGEGQKYGKWEVRAKFPKGDKQYHPVLLLWPDSGQWPEGGEIDFAETNSAADDVSFFLHYGSDNSQDSAKKSLDITQWHNYAVSWTPEGITGYIDGVQWFQNTDSSTQPPGAMHPTIQLDYFPDGGSPEPTEMQVAWMRQYK</sequence>
<keyword evidence="5" id="KW-0378">Hydrolase</keyword>
<feature type="compositionally biased region" description="Low complexity" evidence="2">
    <location>
        <begin position="159"/>
        <end position="174"/>
    </location>
</feature>
<keyword evidence="3" id="KW-0472">Membrane</keyword>
<name>A0A4Q7UNY2_PSEST</name>
<dbReference type="InterPro" id="IPR050546">
    <property type="entry name" value="Glycosyl_Hydrlase_16"/>
</dbReference>
<feature type="compositionally biased region" description="Low complexity" evidence="2">
    <location>
        <begin position="209"/>
        <end position="226"/>
    </location>
</feature>
<evidence type="ECO:0000259" key="4">
    <source>
        <dbReference type="PROSITE" id="PS51762"/>
    </source>
</evidence>
<evidence type="ECO:0000256" key="1">
    <source>
        <dbReference type="ARBA" id="ARBA00006865"/>
    </source>
</evidence>
<dbReference type="GO" id="GO:0005975">
    <property type="term" value="P:carbohydrate metabolic process"/>
    <property type="evidence" value="ECO:0007669"/>
    <property type="project" value="InterPro"/>
</dbReference>
<dbReference type="RefSeq" id="WP_130288177.1">
    <property type="nucleotide sequence ID" value="NZ_SHKL01000001.1"/>
</dbReference>
<dbReference type="AlphaFoldDB" id="A0A4Q7UNY2"/>
<protein>
    <submittedName>
        <fullName evidence="5">Glycosyl hydrolase family 16</fullName>
    </submittedName>
</protein>
<keyword evidence="3" id="KW-1133">Transmembrane helix</keyword>
<evidence type="ECO:0000256" key="2">
    <source>
        <dbReference type="SAM" id="MobiDB-lite"/>
    </source>
</evidence>
<organism evidence="5 6">
    <name type="scientific">Pseudonocardia sediminis</name>
    <dbReference type="NCBI Taxonomy" id="1397368"/>
    <lineage>
        <taxon>Bacteria</taxon>
        <taxon>Bacillati</taxon>
        <taxon>Actinomycetota</taxon>
        <taxon>Actinomycetes</taxon>
        <taxon>Pseudonocardiales</taxon>
        <taxon>Pseudonocardiaceae</taxon>
        <taxon>Pseudonocardia</taxon>
    </lineage>
</organism>
<dbReference type="Proteomes" id="UP000291591">
    <property type="component" value="Unassembled WGS sequence"/>
</dbReference>
<dbReference type="Pfam" id="PF00722">
    <property type="entry name" value="Glyco_hydro_16"/>
    <property type="match status" value="1"/>
</dbReference>
<comment type="similarity">
    <text evidence="1">Belongs to the glycosyl hydrolase 16 family.</text>
</comment>
<dbReference type="PANTHER" id="PTHR10963">
    <property type="entry name" value="GLYCOSYL HYDROLASE-RELATED"/>
    <property type="match status" value="1"/>
</dbReference>
<keyword evidence="6" id="KW-1185">Reference proteome</keyword>
<feature type="region of interest" description="Disordered" evidence="2">
    <location>
        <begin position="1"/>
        <end position="109"/>
    </location>
</feature>
<gene>
    <name evidence="5" type="ORF">EV383_0225</name>
</gene>
<keyword evidence="3" id="KW-0812">Transmembrane</keyword>
<dbReference type="PROSITE" id="PS51762">
    <property type="entry name" value="GH16_2"/>
    <property type="match status" value="1"/>
</dbReference>
<dbReference type="CDD" id="cd00413">
    <property type="entry name" value="Glyco_hydrolase_16"/>
    <property type="match status" value="1"/>
</dbReference>